<gene>
    <name evidence="3" type="ORF">KK1_032420</name>
</gene>
<dbReference type="PANTHER" id="PTHR35046:SF26">
    <property type="entry name" value="RNA-DIRECTED DNA POLYMERASE"/>
    <property type="match status" value="1"/>
</dbReference>
<dbReference type="Proteomes" id="UP000075243">
    <property type="component" value="Unassembled WGS sequence"/>
</dbReference>
<dbReference type="EMBL" id="KQ483571">
    <property type="protein sequence ID" value="KYP46036.1"/>
    <property type="molecule type" value="Genomic_DNA"/>
</dbReference>
<evidence type="ECO:0000313" key="4">
    <source>
        <dbReference type="Proteomes" id="UP000075243"/>
    </source>
</evidence>
<dbReference type="Gramene" id="C.cajan_28894.t">
    <property type="protein sequence ID" value="C.cajan_28894.t"/>
    <property type="gene ID" value="C.cajan_28894"/>
</dbReference>
<reference evidence="3" key="1">
    <citation type="journal article" date="2012" name="Nat. Biotechnol.">
        <title>Draft genome sequence of pigeonpea (Cajanus cajan), an orphan legume crop of resource-poor farmers.</title>
        <authorList>
            <person name="Varshney R.K."/>
            <person name="Chen W."/>
            <person name="Li Y."/>
            <person name="Bharti A.K."/>
            <person name="Saxena R.K."/>
            <person name="Schlueter J.A."/>
            <person name="Donoghue M.T."/>
            <person name="Azam S."/>
            <person name="Fan G."/>
            <person name="Whaley A.M."/>
            <person name="Farmer A.D."/>
            <person name="Sheridan J."/>
            <person name="Iwata A."/>
            <person name="Tuteja R."/>
            <person name="Penmetsa R.V."/>
            <person name="Wu W."/>
            <person name="Upadhyaya H.D."/>
            <person name="Yang S.P."/>
            <person name="Shah T."/>
            <person name="Saxena K.B."/>
            <person name="Michael T."/>
            <person name="McCombie W.R."/>
            <person name="Yang B."/>
            <person name="Zhang G."/>
            <person name="Yang H."/>
            <person name="Wang J."/>
            <person name="Spillane C."/>
            <person name="Cook D.R."/>
            <person name="May G.D."/>
            <person name="Xu X."/>
            <person name="Jackson S.A."/>
        </authorList>
    </citation>
    <scope>NUCLEOTIDE SEQUENCE [LARGE SCALE GENOMIC DNA]</scope>
</reference>
<dbReference type="InterPro" id="IPR043128">
    <property type="entry name" value="Rev_trsase/Diguanyl_cyclase"/>
</dbReference>
<feature type="domain" description="Integrase zinc-binding" evidence="2">
    <location>
        <begin position="122"/>
        <end position="178"/>
    </location>
</feature>
<dbReference type="AlphaFoldDB" id="A0A151RU07"/>
<dbReference type="Pfam" id="PF17921">
    <property type="entry name" value="Integrase_H2C2"/>
    <property type="match status" value="1"/>
</dbReference>
<keyword evidence="4" id="KW-1185">Reference proteome</keyword>
<dbReference type="InterPro" id="IPR000477">
    <property type="entry name" value="RT_dom"/>
</dbReference>
<dbReference type="PANTHER" id="PTHR35046">
    <property type="entry name" value="ZINC KNUCKLE (CCHC-TYPE) FAMILY PROTEIN"/>
    <property type="match status" value="1"/>
</dbReference>
<accession>A0A151RU07</accession>
<dbReference type="Gene3D" id="3.10.10.10">
    <property type="entry name" value="HIV Type 1 Reverse Transcriptase, subunit A, domain 1"/>
    <property type="match status" value="1"/>
</dbReference>
<evidence type="ECO:0000259" key="1">
    <source>
        <dbReference type="Pfam" id="PF00078"/>
    </source>
</evidence>
<dbReference type="OMA" id="QRCRICH"/>
<sequence length="213" mass="24797">MCMDSRAVNKITIKYRFPIPRLDDMLDQLHGATIFTKIDLHSGYNQIRIRKQNSVADALSRRHILLSTLQSKVVGFEILKELYQNDPDFRNFWKSTEDQPFQHYHRQQGFLFKDNVLCIPRSSLREAIIWEAHDGGLAGHFGRDKTVALIKEKFYWPKLERDVIHHIQRCRICHLANSKGQNTGLYLPLPVPVAPWEDVSMDFVLGLPSRNES</sequence>
<protein>
    <submittedName>
        <fullName evidence="3">Transposon Ty3-G Gag-Pol polyprotein</fullName>
    </submittedName>
</protein>
<dbReference type="Pfam" id="PF00078">
    <property type="entry name" value="RVT_1"/>
    <property type="match status" value="1"/>
</dbReference>
<name>A0A151RU07_CAJCA</name>
<dbReference type="Gene3D" id="1.10.340.70">
    <property type="match status" value="1"/>
</dbReference>
<evidence type="ECO:0000259" key="2">
    <source>
        <dbReference type="Pfam" id="PF17921"/>
    </source>
</evidence>
<proteinExistence type="predicted"/>
<dbReference type="InterPro" id="IPR041588">
    <property type="entry name" value="Integrase_H2C2"/>
</dbReference>
<organism evidence="3 4">
    <name type="scientific">Cajanus cajan</name>
    <name type="common">Pigeon pea</name>
    <name type="synonym">Cajanus indicus</name>
    <dbReference type="NCBI Taxonomy" id="3821"/>
    <lineage>
        <taxon>Eukaryota</taxon>
        <taxon>Viridiplantae</taxon>
        <taxon>Streptophyta</taxon>
        <taxon>Embryophyta</taxon>
        <taxon>Tracheophyta</taxon>
        <taxon>Spermatophyta</taxon>
        <taxon>Magnoliopsida</taxon>
        <taxon>eudicotyledons</taxon>
        <taxon>Gunneridae</taxon>
        <taxon>Pentapetalae</taxon>
        <taxon>rosids</taxon>
        <taxon>fabids</taxon>
        <taxon>Fabales</taxon>
        <taxon>Fabaceae</taxon>
        <taxon>Papilionoideae</taxon>
        <taxon>50 kb inversion clade</taxon>
        <taxon>NPAAA clade</taxon>
        <taxon>indigoferoid/millettioid clade</taxon>
        <taxon>Phaseoleae</taxon>
        <taxon>Cajanus</taxon>
    </lineage>
</organism>
<evidence type="ECO:0000313" key="3">
    <source>
        <dbReference type="EMBL" id="KYP46036.1"/>
    </source>
</evidence>
<feature type="domain" description="Reverse transcriptase" evidence="1">
    <location>
        <begin position="2"/>
        <end position="64"/>
    </location>
</feature>
<dbReference type="FunFam" id="1.10.340.70:FF:000001">
    <property type="entry name" value="Retrovirus-related Pol polyprotein from transposon gypsy-like Protein"/>
    <property type="match status" value="1"/>
</dbReference>
<dbReference type="InterPro" id="IPR043502">
    <property type="entry name" value="DNA/RNA_pol_sf"/>
</dbReference>
<dbReference type="Gene3D" id="3.30.70.270">
    <property type="match status" value="1"/>
</dbReference>
<dbReference type="SUPFAM" id="SSF56672">
    <property type="entry name" value="DNA/RNA polymerases"/>
    <property type="match status" value="1"/>
</dbReference>